<dbReference type="OrthoDB" id="6414306at2759"/>
<dbReference type="SMART" id="SM00317">
    <property type="entry name" value="SET"/>
    <property type="match status" value="1"/>
</dbReference>
<dbReference type="GO" id="GO:0005634">
    <property type="term" value="C:nucleus"/>
    <property type="evidence" value="ECO:0007669"/>
    <property type="project" value="UniProtKB-SubCell"/>
</dbReference>
<keyword evidence="7" id="KW-0804">Transcription</keyword>
<feature type="compositionally biased region" description="Low complexity" evidence="10">
    <location>
        <begin position="3160"/>
        <end position="3173"/>
    </location>
</feature>
<dbReference type="SUPFAM" id="SSF82199">
    <property type="entry name" value="SET domain"/>
    <property type="match status" value="1"/>
</dbReference>
<keyword evidence="2" id="KW-0479">Metal-binding</keyword>
<feature type="domain" description="SET" evidence="12">
    <location>
        <begin position="20"/>
        <end position="137"/>
    </location>
</feature>
<dbReference type="InterPro" id="IPR046341">
    <property type="entry name" value="SET_dom_sf"/>
</dbReference>
<feature type="compositionally biased region" description="Low complexity" evidence="10">
    <location>
        <begin position="2818"/>
        <end position="2827"/>
    </location>
</feature>
<feature type="domain" description="C2H2-type" evidence="11">
    <location>
        <begin position="1693"/>
        <end position="1721"/>
    </location>
</feature>
<feature type="region of interest" description="Disordered" evidence="10">
    <location>
        <begin position="507"/>
        <end position="534"/>
    </location>
</feature>
<evidence type="ECO:0000259" key="11">
    <source>
        <dbReference type="PROSITE" id="PS50157"/>
    </source>
</evidence>
<feature type="compositionally biased region" description="Basic and acidic residues" evidence="10">
    <location>
        <begin position="3034"/>
        <end position="3050"/>
    </location>
</feature>
<dbReference type="PROSITE" id="PS50157">
    <property type="entry name" value="ZINC_FINGER_C2H2_2"/>
    <property type="match status" value="5"/>
</dbReference>
<keyword evidence="6" id="KW-0805">Transcription regulation</keyword>
<feature type="domain" description="C2H2-type" evidence="11">
    <location>
        <begin position="1527"/>
        <end position="1554"/>
    </location>
</feature>
<keyword evidence="14" id="KW-1185">Reference proteome</keyword>
<dbReference type="PROSITE" id="PS00028">
    <property type="entry name" value="ZINC_FINGER_C2H2_1"/>
    <property type="match status" value="6"/>
</dbReference>
<evidence type="ECO:0000256" key="7">
    <source>
        <dbReference type="ARBA" id="ARBA00023163"/>
    </source>
</evidence>
<evidence type="ECO:0000313" key="13">
    <source>
        <dbReference type="EMBL" id="CAG5136809.1"/>
    </source>
</evidence>
<evidence type="ECO:0000256" key="5">
    <source>
        <dbReference type="ARBA" id="ARBA00022833"/>
    </source>
</evidence>
<dbReference type="EMBL" id="CAJHNH020008573">
    <property type="protein sequence ID" value="CAG5136809.1"/>
    <property type="molecule type" value="Genomic_DNA"/>
</dbReference>
<feature type="compositionally biased region" description="Basic and acidic residues" evidence="10">
    <location>
        <begin position="2993"/>
        <end position="3016"/>
    </location>
</feature>
<keyword evidence="5" id="KW-0862">Zinc</keyword>
<dbReference type="InterPro" id="IPR001214">
    <property type="entry name" value="SET_dom"/>
</dbReference>
<feature type="domain" description="C2H2-type" evidence="11">
    <location>
        <begin position="1496"/>
        <end position="1524"/>
    </location>
</feature>
<feature type="compositionally biased region" description="Low complexity" evidence="10">
    <location>
        <begin position="2862"/>
        <end position="2873"/>
    </location>
</feature>
<name>A0A8S4A4S3_9EUPU</name>
<feature type="domain" description="C2H2-type" evidence="11">
    <location>
        <begin position="436"/>
        <end position="464"/>
    </location>
</feature>
<dbReference type="Pfam" id="PF21549">
    <property type="entry name" value="PRDM2_PR"/>
    <property type="match status" value="1"/>
</dbReference>
<feature type="compositionally biased region" description="Polar residues" evidence="10">
    <location>
        <begin position="3174"/>
        <end position="3190"/>
    </location>
</feature>
<keyword evidence="4 9" id="KW-0863">Zinc-finger</keyword>
<dbReference type="Gene3D" id="3.30.160.60">
    <property type="entry name" value="Classic Zinc Finger"/>
    <property type="match status" value="2"/>
</dbReference>
<dbReference type="InterPro" id="IPR013087">
    <property type="entry name" value="Znf_C2H2_type"/>
</dbReference>
<evidence type="ECO:0000256" key="6">
    <source>
        <dbReference type="ARBA" id="ARBA00023015"/>
    </source>
</evidence>
<comment type="caution">
    <text evidence="13">The sequence shown here is derived from an EMBL/GenBank/DDBJ whole genome shotgun (WGS) entry which is preliminary data.</text>
</comment>
<evidence type="ECO:0000256" key="3">
    <source>
        <dbReference type="ARBA" id="ARBA00022737"/>
    </source>
</evidence>
<evidence type="ECO:0000256" key="2">
    <source>
        <dbReference type="ARBA" id="ARBA00022723"/>
    </source>
</evidence>
<proteinExistence type="predicted"/>
<evidence type="ECO:0000313" key="14">
    <source>
        <dbReference type="Proteomes" id="UP000678393"/>
    </source>
</evidence>
<evidence type="ECO:0000256" key="8">
    <source>
        <dbReference type="ARBA" id="ARBA00023242"/>
    </source>
</evidence>
<evidence type="ECO:0000256" key="1">
    <source>
        <dbReference type="ARBA" id="ARBA00004123"/>
    </source>
</evidence>
<feature type="region of interest" description="Disordered" evidence="10">
    <location>
        <begin position="2853"/>
        <end position="3191"/>
    </location>
</feature>
<dbReference type="PANTHER" id="PTHR16515">
    <property type="entry name" value="PR DOMAIN ZINC FINGER PROTEIN"/>
    <property type="match status" value="1"/>
</dbReference>
<dbReference type="Proteomes" id="UP000678393">
    <property type="component" value="Unassembled WGS sequence"/>
</dbReference>
<evidence type="ECO:0000256" key="4">
    <source>
        <dbReference type="ARBA" id="ARBA00022771"/>
    </source>
</evidence>
<feature type="compositionally biased region" description="Basic and acidic residues" evidence="10">
    <location>
        <begin position="522"/>
        <end position="534"/>
    </location>
</feature>
<accession>A0A8S4A4S3</accession>
<feature type="region of interest" description="Disordered" evidence="10">
    <location>
        <begin position="2708"/>
        <end position="2839"/>
    </location>
</feature>
<feature type="compositionally biased region" description="Polar residues" evidence="10">
    <location>
        <begin position="507"/>
        <end position="520"/>
    </location>
</feature>
<feature type="compositionally biased region" description="Polar residues" evidence="10">
    <location>
        <begin position="3095"/>
        <end position="3113"/>
    </location>
</feature>
<dbReference type="PANTHER" id="PTHR16515:SF49">
    <property type="entry name" value="GASTRULA ZINC FINGER PROTEIN XLCGF49.1-LIKE-RELATED"/>
    <property type="match status" value="1"/>
</dbReference>
<dbReference type="InterPro" id="IPR050331">
    <property type="entry name" value="Zinc_finger"/>
</dbReference>
<dbReference type="Gene3D" id="2.170.270.10">
    <property type="entry name" value="SET domain"/>
    <property type="match status" value="1"/>
</dbReference>
<evidence type="ECO:0000259" key="12">
    <source>
        <dbReference type="PROSITE" id="PS50280"/>
    </source>
</evidence>
<feature type="compositionally biased region" description="Polar residues" evidence="10">
    <location>
        <begin position="3066"/>
        <end position="3079"/>
    </location>
</feature>
<evidence type="ECO:0000256" key="9">
    <source>
        <dbReference type="PROSITE-ProRule" id="PRU00042"/>
    </source>
</evidence>
<dbReference type="InterPro" id="IPR036236">
    <property type="entry name" value="Znf_C2H2_sf"/>
</dbReference>
<feature type="compositionally biased region" description="Polar residues" evidence="10">
    <location>
        <begin position="3121"/>
        <end position="3145"/>
    </location>
</feature>
<keyword evidence="3" id="KW-0677">Repeat</keyword>
<dbReference type="SMART" id="SM00355">
    <property type="entry name" value="ZnF_C2H2"/>
    <property type="match status" value="10"/>
</dbReference>
<sequence length="3840" mass="420667">MEEDPGSIVRIEYNTIELPPSVEIRESSVSSGQAGAFSKTLIPKDTKFGPYKGEIINAGQKNYIDYRFAWEVFEKDSNVLRHTVSALDPKSSNWMRHVNCARFYEEQNILSIQEEYSIFYVAMKNIKPGEELLTWFDPKLLKRTKRRLSKMGRKPVGYTIELVPWSDEKKFVPEIIETKRKRKKKVLSDMISLDENPLVITRTLQSLSKIPCTPKQIAQSSFRGAPMNVGVKTSRAVLPALAPKRENKAPTQNMIICPQKTANKVNEYITGRSNTERGKQNGSDKVRCTSLEGDPTTEVMQKETKEVVCSGGDAVKITDKKVNKNMLLKKNAMKLGRARLQFSAHRQLLQIDNSSIKPVVVKQNEDGSTSVEDHDETYVLNNIELRPECDDECPCMASNKSVKSHSSVKDKPDTFVIHFTLLPEHKSLSADNKIIYRCDVCDGAYNHAFSLKRHYLSVHVNHRYLSRDDILSCQIETFHMDIDLQNEHAEIKIGTLKDGESSVLKVQSADQTTSVSSSGQAEMHDPDNLEQSPVKECENNDKENISCDVRKVTVAQQYTSVPSLKQLVQVLLGKASGTTETSCSLVKLQKLSMTCGEVKTGSCIIDSCIRSKGTEPMSLDLPRQLDSSMDCVISSSVGTESESLGLSQQFDSGMDCVISSSEGTEPESLSLPHQLDSGMDCVISSSEGTEPESFDLPHQLDSGIDCVIPSSGGTEPESLGLPHQLDSGMDCVISEQNEGISKAGAVSLDVSLYVQIDMEKKPEGSTGEIMSAHEDILCKADEISADSFCAQDKMWDLNPNRLGHHNKSFEISSSLNRNLAPEVADSIDILDNPEWGIPSETSELSSDLLIKTITGDLQENSHGDVCGKNDESRDLCLSHWNQVFANHSEESAAALNEGSPTADIPDCSAAEPDIMQQVDTVSTGSVLGVFNMAGTDCPGEIVPCGDSSSHTADSLKCFDHSSPTASSPPFILSQEFPSGVNGVSPVVEPAGLIDISPAVDTMELNDVPQVVDTAELIDVSPVLDTAGLIDMSPVVDAAESIDVSPVVDTAGLIDMSPIVDTAGLIKVSPAVDTAGLIEVSPVVHTAELIEVSPVVDTAGLIEVSPVVDTAGSIEVSPIVDAAGLIQMSPIVDTAGLIKMSPVVHNAGLIEVSPVVHTAGLIAVSPVVDTNTTIESCDFVSPVVNSLAGSSSEAAACEPVQNMDFVTNSVTTQEKPKSLDNHLPKNCTIQTVDECSASTTTSTSVIQGPPSAQKLIFVTNLVFPIVSPSHQPHTSSSSCVSPGPSPLTAQTSQSASVPLVVISQVPCGLSMQNAASAFLPSSSTLKAFQTVKSSFSVLNFGNTSSGLSLSVLSPGSNSSNSSVDDKVLLDSSFPHGMSAAATTPNICSASEQTTEKLVKPRLNLCAQFAAITPMVFGGPHVPASSAGGSAKCTSPPTKLSFSSISSLTSAGNVSLVEGQPDDLYRCHMCVRVFRTMNELKLHIRNDPHRFKGGIKQYACQQCSMRFSNKNNLIRHNLMNHLESENYKFRCYTCGKGFMCETYLKMHARFHSGRNFPCKYGCTDVYFPNAASLVKHLRTQHPGLNLKEYLRNAKACKAHSKKLSCLLQKSLEQNTSPETEGQTLERSQSVASKLCYSLEQPGLGFQAKRGHSKSLKAAAILPQGEERNMADQRCGVVPDNEGSPPNAENISRLRYVCHMCLKGFRSHLKLLQHRTHSHGANESVQEYLYEMSKDTLDEDLSDTVSVKLKFSPPPSPTSFFENVNKRGFENMNHYIDGNIESLQFWQKHLNLEDNSEPLLVSEAVKKLEWTTFNFPPCFEYREDCTVFYDSTTQPGTSPRLLPYLAEDLKETGNCRAHASGVTNSDSEDASVAALKPETTELRSQTLAESILHCEDDTGSQKDSSCMDVDGQGLVGTGDSQDHVMESHHGRELNKSVGSATRTGNCEPINYSEKITLEQNDQCTFVNLVAEKQEINERDALSEESVVEDVLFEDKVSVTRDDSVIIQEVEAENHYICRHIVGELVNSAESAIEEKYSRSRPDSMLDGNSNLKVWPCEGAQSASAADAPSSGVVPPGVEVEIKQETTEPVQEINSTSGEPFILTDMISHKFIEFSTKDKLDLFKSQCIQGLDLAVSEHNHTLLLQKGLLPRVTSVSHLKSHNSQSLLGALDLQIMNGQWSSETLDHKVGDGCRQAVTSMKKRALSLESLILWPRGKQSVRHFDHVLDNSLNNSDTSRHDHRRYSIWTGQVHQRFDSSSKHDMFCQPVTEAVRKQEVMRETAQYNYEKSIRDNEMRGRDEKVTLKASFAESLGLMSRNEFELSYHARREQQFIIKVPEVWSNYENIWFGKKGNITVVCSVCHRHFSCWDLCLRHQLKKHPHIEPASLEMEKDNYVEDMFYYYPMPYGILAQTHLIPDNLPVPEVFVCLRCGFPFKNINRLHAHMIICDPAQEDASSGQNNGVRKVSYMKKKLLPMMDRRLHQQVEQPKTKVSKTKSGVDVSAAFVETRHNKSLPVNGKTGKPAQHTLDNKLMASAVHSRTDYSTDFSFYSCKKGKNYELLYNPQNHTRRREMYKILDQHQCHGCNLKFNSLYMLEKHVNKCSGKDKLQNQKPLLSGIMPDDAALRKQHTCRYCGKRFTYIKGVDLHYKRICAVRKVKEEENQLTEEDLAHEAELKKILEHIKWSKSLSKDSSDIIQGHVRVEEDGTLTRVVKDSDCSPGQKKKVKKKGSNWTTLKRHRMEEDVDSASSVSSDIHRSPGNTKNVADEKVADNLDVVGKKRLTRSAGQEGFHEKNGIRSRRPTSAERGTAGKKADTSLKSALVNSSSKSHSPSSQNKAGSGCHSLKGTSKKMACSELIDVSESRKNKGKGSVVTSGSSRGTRSRQIGSIVSPADNVTICIKPPDRKRGKPKRFDPSDMESSYKKKRKDEDIIFEQTKPESGGRKRNATNETKQKVSTAAKGIDVGKSSHVMRPISSRSSTDVSASAPTSKVCVNKNQSNKVEESKLFEKMKKLKEAAKSESRKSSQKRKLSVSLFTNFANKKCDSGASDEKKSDKPVNKVSNSSELFKHLTTSEKSLQKHSPQKTASNRKRISSMDDDDEVNSSQMSAKHIKITTQNGRSKSPAKPGLSTSSHDMESPSSHFNKVAQKCQNKSQDRYESDQEPLVVRTSSSARILSSSATNLSADSKSSLSKPTSPISKRPTVTFKVVTLSPNGSNLLTYDSSADVPQSSLLLTKPSKGASHSLPAQQILKCLPQRPIQFVTKTSSLLQGTELKKICREPNIKVISAENLGLNVVRKQAVSTLVSADGDNIRIQKPVSQVCNQGFISQKDVQCRASSSPDGKQALTCRAVYKQDNNETSQSLHDTETQISHHVASHSQGRVIIQRVVDKHFRDNQLLGNICESQVMPSSAESSLTDSTDEIFPKQSQKTSEKDISQLCPANLLFTKQTGDAGTADENPPAEQNQAVVSSISSLLTLTEPQPQCQKQQTFAEQSNEVCNILQSVSQSCPRSSNIASVKSFPALHVANSSSTNNPESVSTIVVPSTTVKVHVTLPHAVSTTTATKLSFPNRFRSPPKVVTVTGTVLPHLSMANPGHTATRILKLGAVSIKSTPVSTTQPQNITVHNKQVSNSPCVVPQNITKKPLVVTAGQLPRLLTPGARHQRPNTQQIIMPGALRQSVLNIAANQTNCTTQILPGRCLPKTVSPQISIPQSSLGHKIVNVAQPLGVPNVGSSLPVSSIKSRKTSSICLIPAPVSPAPSSNQIMFSLDDGTTAMLDPDSLAQFLTVSPSLSKSELYSTVPPPTAVQEYNNPLVLNVAGNQQIHSDVEEINWPANGTVDLIDLPDTVID</sequence>
<dbReference type="SUPFAM" id="SSF57667">
    <property type="entry name" value="beta-beta-alpha zinc fingers"/>
    <property type="match status" value="1"/>
</dbReference>
<protein>
    <submittedName>
        <fullName evidence="13">Uncharacterized protein</fullName>
    </submittedName>
</protein>
<feature type="domain" description="C2H2-type" evidence="11">
    <location>
        <begin position="1463"/>
        <end position="1487"/>
    </location>
</feature>
<evidence type="ECO:0000256" key="10">
    <source>
        <dbReference type="SAM" id="MobiDB-lite"/>
    </source>
</evidence>
<dbReference type="PROSITE" id="PS50280">
    <property type="entry name" value="SET"/>
    <property type="match status" value="1"/>
</dbReference>
<comment type="subcellular location">
    <subcellularLocation>
        <location evidence="1">Nucleus</location>
    </subcellularLocation>
</comment>
<dbReference type="GO" id="GO:0010468">
    <property type="term" value="P:regulation of gene expression"/>
    <property type="evidence" value="ECO:0007669"/>
    <property type="project" value="TreeGrafter"/>
</dbReference>
<feature type="compositionally biased region" description="Low complexity" evidence="10">
    <location>
        <begin position="2968"/>
        <end position="2978"/>
    </location>
</feature>
<dbReference type="GO" id="GO:0008270">
    <property type="term" value="F:zinc ion binding"/>
    <property type="evidence" value="ECO:0007669"/>
    <property type="project" value="UniProtKB-KW"/>
</dbReference>
<gene>
    <name evidence="13" type="ORF">CUNI_LOCUS22367</name>
</gene>
<organism evidence="13 14">
    <name type="scientific">Candidula unifasciata</name>
    <dbReference type="NCBI Taxonomy" id="100452"/>
    <lineage>
        <taxon>Eukaryota</taxon>
        <taxon>Metazoa</taxon>
        <taxon>Spiralia</taxon>
        <taxon>Lophotrochozoa</taxon>
        <taxon>Mollusca</taxon>
        <taxon>Gastropoda</taxon>
        <taxon>Heterobranchia</taxon>
        <taxon>Euthyneura</taxon>
        <taxon>Panpulmonata</taxon>
        <taxon>Eupulmonata</taxon>
        <taxon>Stylommatophora</taxon>
        <taxon>Helicina</taxon>
        <taxon>Helicoidea</taxon>
        <taxon>Geomitridae</taxon>
        <taxon>Candidula</taxon>
    </lineage>
</organism>
<keyword evidence="8" id="KW-0539">Nucleus</keyword>
<reference evidence="13" key="1">
    <citation type="submission" date="2021-04" db="EMBL/GenBank/DDBJ databases">
        <authorList>
            <consortium name="Molecular Ecology Group"/>
        </authorList>
    </citation>
    <scope>NUCLEOTIDE SEQUENCE</scope>
</reference>